<dbReference type="InterPro" id="IPR027417">
    <property type="entry name" value="P-loop_NTPase"/>
</dbReference>
<evidence type="ECO:0000256" key="1">
    <source>
        <dbReference type="ARBA" id="ARBA00022741"/>
    </source>
</evidence>
<keyword evidence="5" id="KW-1185">Reference proteome</keyword>
<dbReference type="Pfam" id="PF00005">
    <property type="entry name" value="ABC_tran"/>
    <property type="match status" value="1"/>
</dbReference>
<sequence>MSLHIDLHGRLGDFVFNFELSLPLQGAIGIFGPSGVGKTSILRAICGLERELDGTVVLGDDVLQDSNHRLFVKAEKRGIGMVFQDSRLFPHLTVRKNLQLALNQTNNPIFGIDELARECDFEVLLDQPAPSLSAGQRQRVAIARALIAAPRLLLMDEPLAALDVDSRQRILDFLHRVSQRLPIIFISHSVAETLSLCDPIVVMAPGRVEAVGNAQQVDHLLPRRRGTGTVVNFDAERGEVTLRLDEFAPDFTLEQVVGLVSEPNWLRGRE</sequence>
<dbReference type="RefSeq" id="WP_168661599.1">
    <property type="nucleotide sequence ID" value="NZ_CP051180.1"/>
</dbReference>
<name>A0A6H1UHE9_9GAMM</name>
<dbReference type="InterPro" id="IPR050334">
    <property type="entry name" value="Molybdenum_import_ModC"/>
</dbReference>
<gene>
    <name evidence="4" type="ORF">HER31_14670</name>
</gene>
<reference evidence="4 5" key="1">
    <citation type="submission" date="2020-04" db="EMBL/GenBank/DDBJ databases">
        <title>Ferrimonas sp. S7 isolated from sea water.</title>
        <authorList>
            <person name="Bae S.S."/>
            <person name="Baek K."/>
        </authorList>
    </citation>
    <scope>NUCLEOTIDE SEQUENCE [LARGE SCALE GENOMIC DNA]</scope>
    <source>
        <strain evidence="4 5">S7</strain>
    </source>
</reference>
<evidence type="ECO:0000313" key="5">
    <source>
        <dbReference type="Proteomes" id="UP000501602"/>
    </source>
</evidence>
<dbReference type="Gene3D" id="3.40.50.300">
    <property type="entry name" value="P-loop containing nucleotide triphosphate hydrolases"/>
    <property type="match status" value="1"/>
</dbReference>
<dbReference type="EMBL" id="CP051180">
    <property type="protein sequence ID" value="QIZ78030.1"/>
    <property type="molecule type" value="Genomic_DNA"/>
</dbReference>
<dbReference type="SUPFAM" id="SSF52540">
    <property type="entry name" value="P-loop containing nucleoside triphosphate hydrolases"/>
    <property type="match status" value="1"/>
</dbReference>
<keyword evidence="1" id="KW-0547">Nucleotide-binding</keyword>
<accession>A0A6H1UHE9</accession>
<dbReference type="InterPro" id="IPR003439">
    <property type="entry name" value="ABC_transporter-like_ATP-bd"/>
</dbReference>
<organism evidence="4 5">
    <name type="scientific">Ferrimonas lipolytica</name>
    <dbReference type="NCBI Taxonomy" id="2724191"/>
    <lineage>
        <taxon>Bacteria</taxon>
        <taxon>Pseudomonadati</taxon>
        <taxon>Pseudomonadota</taxon>
        <taxon>Gammaproteobacteria</taxon>
        <taxon>Alteromonadales</taxon>
        <taxon>Ferrimonadaceae</taxon>
        <taxon>Ferrimonas</taxon>
    </lineage>
</organism>
<dbReference type="PROSITE" id="PS00211">
    <property type="entry name" value="ABC_TRANSPORTER_1"/>
    <property type="match status" value="1"/>
</dbReference>
<dbReference type="InterPro" id="IPR003593">
    <property type="entry name" value="AAA+_ATPase"/>
</dbReference>
<dbReference type="GO" id="GO:0005524">
    <property type="term" value="F:ATP binding"/>
    <property type="evidence" value="ECO:0007669"/>
    <property type="project" value="UniProtKB-KW"/>
</dbReference>
<dbReference type="Proteomes" id="UP000501602">
    <property type="component" value="Chromosome"/>
</dbReference>
<evidence type="ECO:0000259" key="3">
    <source>
        <dbReference type="PROSITE" id="PS50893"/>
    </source>
</evidence>
<dbReference type="PANTHER" id="PTHR43514:SF4">
    <property type="entry name" value="ABC TRANSPORTER I FAMILY MEMBER 10"/>
    <property type="match status" value="1"/>
</dbReference>
<dbReference type="SMART" id="SM00382">
    <property type="entry name" value="AAA"/>
    <property type="match status" value="1"/>
</dbReference>
<dbReference type="GO" id="GO:0016887">
    <property type="term" value="F:ATP hydrolysis activity"/>
    <property type="evidence" value="ECO:0007669"/>
    <property type="project" value="InterPro"/>
</dbReference>
<evidence type="ECO:0000313" key="4">
    <source>
        <dbReference type="EMBL" id="QIZ78030.1"/>
    </source>
</evidence>
<dbReference type="KEGG" id="fes:HER31_14670"/>
<protein>
    <submittedName>
        <fullName evidence="4">ATP-binding cassette domain-containing protein</fullName>
    </submittedName>
</protein>
<dbReference type="PROSITE" id="PS50893">
    <property type="entry name" value="ABC_TRANSPORTER_2"/>
    <property type="match status" value="1"/>
</dbReference>
<keyword evidence="2 4" id="KW-0067">ATP-binding</keyword>
<dbReference type="PANTHER" id="PTHR43514">
    <property type="entry name" value="ABC TRANSPORTER I FAMILY MEMBER 10"/>
    <property type="match status" value="1"/>
</dbReference>
<feature type="domain" description="ABC transporter" evidence="3">
    <location>
        <begin position="2"/>
        <end position="230"/>
    </location>
</feature>
<evidence type="ECO:0000256" key="2">
    <source>
        <dbReference type="ARBA" id="ARBA00022840"/>
    </source>
</evidence>
<proteinExistence type="predicted"/>
<dbReference type="AlphaFoldDB" id="A0A6H1UHE9"/>
<dbReference type="InterPro" id="IPR017871">
    <property type="entry name" value="ABC_transporter-like_CS"/>
</dbReference>